<feature type="domain" description="Glycoside hydrolase family 31 TIM barrel" evidence="7">
    <location>
        <begin position="260"/>
        <end position="574"/>
    </location>
</feature>
<dbReference type="PANTHER" id="PTHR43053">
    <property type="entry name" value="GLYCOSIDASE FAMILY 31"/>
    <property type="match status" value="1"/>
</dbReference>
<keyword evidence="3 6" id="KW-0326">Glycosidase</keyword>
<keyword evidence="2 6" id="KW-0378">Hydrolase</keyword>
<reference evidence="10 11" key="1">
    <citation type="submission" date="2016-12" db="EMBL/GenBank/DDBJ databases">
        <title>The draft genome sequence of Actinophytocola sp. 11-183.</title>
        <authorList>
            <person name="Wang W."/>
            <person name="Yuan L."/>
        </authorList>
    </citation>
    <scope>NUCLEOTIDE SEQUENCE [LARGE SCALE GENOMIC DNA]</scope>
    <source>
        <strain evidence="10 11">11-183</strain>
    </source>
</reference>
<dbReference type="EC" id="3.2.1.177" evidence="5"/>
<dbReference type="Pfam" id="PF13802">
    <property type="entry name" value="Gal_mutarotas_2"/>
    <property type="match status" value="1"/>
</dbReference>
<dbReference type="InterPro" id="IPR050985">
    <property type="entry name" value="Alpha-glycosidase_related"/>
</dbReference>
<name>A0A1Q8CS38_9PSEU</name>
<evidence type="ECO:0000259" key="9">
    <source>
        <dbReference type="Pfam" id="PF21365"/>
    </source>
</evidence>
<sequence>MKFTDGHWMMRPGVRPDYPVEVLDAARTADGLRIIAPTYPVRTRNDLQSGAVLTVDLTAPMPDVVGVRITHHAGTAANSPRFELFPDSTATHSTHVDDTTATLTSGDLSVRVSRKAPWRVEFATGDRVLTTSGPEDMAIMSTEDGGHHLRERLTLGVGDAVYGLGERFGPLVKNGQVVDIWNADGGTSSEQAYKNIPFFLTNAGYGVFVDHPGLVSFEVGSEDVSRVQFSVEAQSMRYFVIHGPSPKEILARYTALTGRPALPPAWSFGLWLSTSFNTDYDEDTVTSFVEGMAERDLPLSVFHFDCFWMRELSWCDFEWDPKTFPDPRGMLARLKARGLRVCVWINPYIAQRSPLFDEGMARGYLLRRQNGDVWQWDLWQPGLAVVDFTNPEAREWYASKLDALLDMGVDCFKSDFGERIPTDVVYFDGSDPHLMHNYYTYLYNRTVFDLLRKRRGERDAVVFARSATVGTQQFPVHWGGDNLSTRESMAESLRGGLSLTMSGFGFWSHDIGGFEGTPDPGLFKRWIPFGLLSSHSRLHANYSYRVPWAFDEEAVDVLRTFARLKASLMPYLYQAARIAHLEGIPVMRAMVVEFPDDPACTYLDRQYMLGDDLLVAPVFTADGTIDYYVPDGEWTHLRTGERVSGPRWVRERHGYDSVPLLVRPGTVIPLGAVEDRPDYDYADGVTLLVTELADGASVATTIPTATGEVACTFTTTRRGDTVHVEVDDAPSRWRVRLFGRDPVEVTGSTATVHL</sequence>
<evidence type="ECO:0000313" key="11">
    <source>
        <dbReference type="Proteomes" id="UP000185596"/>
    </source>
</evidence>
<dbReference type="CDD" id="cd14752">
    <property type="entry name" value="GH31_N"/>
    <property type="match status" value="1"/>
</dbReference>
<evidence type="ECO:0000256" key="1">
    <source>
        <dbReference type="ARBA" id="ARBA00007806"/>
    </source>
</evidence>
<dbReference type="GO" id="GO:0061634">
    <property type="term" value="F:alpha-D-xyloside xylohydrolase"/>
    <property type="evidence" value="ECO:0007669"/>
    <property type="project" value="UniProtKB-EC"/>
</dbReference>
<dbReference type="Gene3D" id="3.20.20.80">
    <property type="entry name" value="Glycosidases"/>
    <property type="match status" value="1"/>
</dbReference>
<dbReference type="GO" id="GO:0005975">
    <property type="term" value="P:carbohydrate metabolic process"/>
    <property type="evidence" value="ECO:0007669"/>
    <property type="project" value="InterPro"/>
</dbReference>
<evidence type="ECO:0000313" key="10">
    <source>
        <dbReference type="EMBL" id="OLF17168.1"/>
    </source>
</evidence>
<evidence type="ECO:0000256" key="4">
    <source>
        <dbReference type="ARBA" id="ARBA00052064"/>
    </source>
</evidence>
<evidence type="ECO:0000259" key="8">
    <source>
        <dbReference type="Pfam" id="PF13802"/>
    </source>
</evidence>
<dbReference type="SUPFAM" id="SSF51011">
    <property type="entry name" value="Glycosyl hydrolase domain"/>
    <property type="match status" value="1"/>
</dbReference>
<dbReference type="FunFam" id="3.20.20.80:FF:000053">
    <property type="entry name" value="Alpha-xylosidase YicI"/>
    <property type="match status" value="1"/>
</dbReference>
<dbReference type="SUPFAM" id="SSF74650">
    <property type="entry name" value="Galactose mutarotase-like"/>
    <property type="match status" value="1"/>
</dbReference>
<comment type="catalytic activity">
    <reaction evidence="4">
        <text>Hydrolysis of terminal, non-reducing alpha-D-xylose residues with release of alpha-D-xylose.</text>
        <dbReference type="EC" id="3.2.1.177"/>
    </reaction>
</comment>
<evidence type="ECO:0000256" key="5">
    <source>
        <dbReference type="ARBA" id="ARBA00066962"/>
    </source>
</evidence>
<dbReference type="CDD" id="cd06593">
    <property type="entry name" value="GH31_xylosidase_YicI"/>
    <property type="match status" value="1"/>
</dbReference>
<dbReference type="InterPro" id="IPR017853">
    <property type="entry name" value="GH"/>
</dbReference>
<accession>A0A1Q8CS38</accession>
<dbReference type="STRING" id="1912961.BU204_13000"/>
<dbReference type="GO" id="GO:0030246">
    <property type="term" value="F:carbohydrate binding"/>
    <property type="evidence" value="ECO:0007669"/>
    <property type="project" value="InterPro"/>
</dbReference>
<dbReference type="EMBL" id="MSIE01000020">
    <property type="protein sequence ID" value="OLF17168.1"/>
    <property type="molecule type" value="Genomic_DNA"/>
</dbReference>
<dbReference type="Pfam" id="PF21365">
    <property type="entry name" value="Glyco_hydro_31_3rd"/>
    <property type="match status" value="1"/>
</dbReference>
<dbReference type="Gene3D" id="2.60.40.1760">
    <property type="entry name" value="glycosyl hydrolase (family 31)"/>
    <property type="match status" value="1"/>
</dbReference>
<dbReference type="SUPFAM" id="SSF117125">
    <property type="entry name" value="Putative glucosidase YicI, C-terminal domain"/>
    <property type="match status" value="1"/>
</dbReference>
<dbReference type="OrthoDB" id="176168at2"/>
<gene>
    <name evidence="10" type="ORF">BU204_13000</name>
</gene>
<comment type="caution">
    <text evidence="10">The sequence shown here is derived from an EMBL/GenBank/DDBJ whole genome shotgun (WGS) entry which is preliminary data.</text>
</comment>
<dbReference type="InterPro" id="IPR011013">
    <property type="entry name" value="Gal_mutarotase_sf_dom"/>
</dbReference>
<protein>
    <recommendedName>
        <fullName evidence="5">alpha-D-xyloside xylohydrolase</fullName>
        <ecNumber evidence="5">3.2.1.177</ecNumber>
    </recommendedName>
</protein>
<dbReference type="NCBIfam" id="NF007940">
    <property type="entry name" value="PRK10658.1"/>
    <property type="match status" value="1"/>
</dbReference>
<dbReference type="Pfam" id="PF01055">
    <property type="entry name" value="Glyco_hydro_31_2nd"/>
    <property type="match status" value="1"/>
</dbReference>
<dbReference type="InterPro" id="IPR013780">
    <property type="entry name" value="Glyco_hydro_b"/>
</dbReference>
<feature type="domain" description="Glycosyl hydrolase family 31 C-terminal" evidence="9">
    <location>
        <begin position="583"/>
        <end position="668"/>
    </location>
</feature>
<dbReference type="PANTHER" id="PTHR43053:SF4">
    <property type="entry name" value="MYOGENESIS-REGULATING GLYCOSIDASE"/>
    <property type="match status" value="1"/>
</dbReference>
<proteinExistence type="inferred from homology"/>
<comment type="similarity">
    <text evidence="1 6">Belongs to the glycosyl hydrolase 31 family.</text>
</comment>
<keyword evidence="11" id="KW-1185">Reference proteome</keyword>
<evidence type="ECO:0000259" key="7">
    <source>
        <dbReference type="Pfam" id="PF01055"/>
    </source>
</evidence>
<feature type="domain" description="Glycoside hydrolase family 31 N-terminal" evidence="8">
    <location>
        <begin position="55"/>
        <end position="217"/>
    </location>
</feature>
<evidence type="ECO:0000256" key="6">
    <source>
        <dbReference type="RuleBase" id="RU361185"/>
    </source>
</evidence>
<dbReference type="Gene3D" id="2.60.40.1180">
    <property type="entry name" value="Golgi alpha-mannosidase II"/>
    <property type="match status" value="2"/>
</dbReference>
<dbReference type="AlphaFoldDB" id="A0A1Q8CS38"/>
<organism evidence="10 11">
    <name type="scientific">Actinophytocola xanthii</name>
    <dbReference type="NCBI Taxonomy" id="1912961"/>
    <lineage>
        <taxon>Bacteria</taxon>
        <taxon>Bacillati</taxon>
        <taxon>Actinomycetota</taxon>
        <taxon>Actinomycetes</taxon>
        <taxon>Pseudonocardiales</taxon>
        <taxon>Pseudonocardiaceae</taxon>
    </lineage>
</organism>
<dbReference type="InterPro" id="IPR000322">
    <property type="entry name" value="Glyco_hydro_31_TIM"/>
</dbReference>
<dbReference type="InterPro" id="IPR048395">
    <property type="entry name" value="Glyco_hydro_31_C"/>
</dbReference>
<evidence type="ECO:0000256" key="2">
    <source>
        <dbReference type="ARBA" id="ARBA00022801"/>
    </source>
</evidence>
<evidence type="ECO:0000256" key="3">
    <source>
        <dbReference type="ARBA" id="ARBA00023295"/>
    </source>
</evidence>
<dbReference type="Proteomes" id="UP000185596">
    <property type="component" value="Unassembled WGS sequence"/>
</dbReference>
<dbReference type="SUPFAM" id="SSF51445">
    <property type="entry name" value="(Trans)glycosidases"/>
    <property type="match status" value="1"/>
</dbReference>
<dbReference type="RefSeq" id="WP_075125906.1">
    <property type="nucleotide sequence ID" value="NZ_MSIE01000020.1"/>
</dbReference>
<dbReference type="InterPro" id="IPR025887">
    <property type="entry name" value="Glyco_hydro_31_N_dom"/>
</dbReference>